<feature type="domain" description="Myb-like" evidence="2">
    <location>
        <begin position="26"/>
        <end position="76"/>
    </location>
</feature>
<proteinExistence type="predicted"/>
<name>A0A9P8I3K9_9PEZI</name>
<dbReference type="Gene3D" id="1.10.10.60">
    <property type="entry name" value="Homeodomain-like"/>
    <property type="match status" value="1"/>
</dbReference>
<dbReference type="CDD" id="cd00167">
    <property type="entry name" value="SANT"/>
    <property type="match status" value="1"/>
</dbReference>
<keyword evidence="4" id="KW-1185">Reference proteome</keyword>
<evidence type="ECO:0000313" key="4">
    <source>
        <dbReference type="Proteomes" id="UP000698800"/>
    </source>
</evidence>
<evidence type="ECO:0000313" key="3">
    <source>
        <dbReference type="EMBL" id="KAH0542565.1"/>
    </source>
</evidence>
<dbReference type="EMBL" id="JAGHQL010000051">
    <property type="protein sequence ID" value="KAH0542565.1"/>
    <property type="molecule type" value="Genomic_DNA"/>
</dbReference>
<accession>A0A9P8I3K9</accession>
<dbReference type="PROSITE" id="PS50090">
    <property type="entry name" value="MYB_LIKE"/>
    <property type="match status" value="1"/>
</dbReference>
<feature type="compositionally biased region" description="Polar residues" evidence="1">
    <location>
        <begin position="1"/>
        <end position="12"/>
    </location>
</feature>
<dbReference type="InterPro" id="IPR001005">
    <property type="entry name" value="SANT/Myb"/>
</dbReference>
<evidence type="ECO:0000256" key="1">
    <source>
        <dbReference type="SAM" id="MobiDB-lite"/>
    </source>
</evidence>
<dbReference type="InterPro" id="IPR009057">
    <property type="entry name" value="Homeodomain-like_sf"/>
</dbReference>
<organism evidence="3 4">
    <name type="scientific">Glutinoglossum americanum</name>
    <dbReference type="NCBI Taxonomy" id="1670608"/>
    <lineage>
        <taxon>Eukaryota</taxon>
        <taxon>Fungi</taxon>
        <taxon>Dikarya</taxon>
        <taxon>Ascomycota</taxon>
        <taxon>Pezizomycotina</taxon>
        <taxon>Geoglossomycetes</taxon>
        <taxon>Geoglossales</taxon>
        <taxon>Geoglossaceae</taxon>
        <taxon>Glutinoglossum</taxon>
    </lineage>
</organism>
<gene>
    <name evidence="3" type="ORF">FGG08_003070</name>
</gene>
<evidence type="ECO:0000259" key="2">
    <source>
        <dbReference type="PROSITE" id="PS50090"/>
    </source>
</evidence>
<dbReference type="Proteomes" id="UP000698800">
    <property type="component" value="Unassembled WGS sequence"/>
</dbReference>
<feature type="compositionally biased region" description="Polar residues" evidence="1">
    <location>
        <begin position="22"/>
        <end position="32"/>
    </location>
</feature>
<feature type="region of interest" description="Disordered" evidence="1">
    <location>
        <begin position="1"/>
        <end position="34"/>
    </location>
</feature>
<protein>
    <recommendedName>
        <fullName evidence="2">Myb-like domain-containing protein</fullName>
    </recommendedName>
</protein>
<reference evidence="3" key="1">
    <citation type="submission" date="2021-03" db="EMBL/GenBank/DDBJ databases">
        <title>Comparative genomics and phylogenomic investigation of the class Geoglossomycetes provide insights into ecological specialization and systematics.</title>
        <authorList>
            <person name="Melie T."/>
            <person name="Pirro S."/>
            <person name="Miller A.N."/>
            <person name="Quandt A."/>
        </authorList>
    </citation>
    <scope>NUCLEOTIDE SEQUENCE</scope>
    <source>
        <strain evidence="3">GBOQ0MN5Z8</strain>
    </source>
</reference>
<dbReference type="Pfam" id="PF00249">
    <property type="entry name" value="Myb_DNA-binding"/>
    <property type="match status" value="1"/>
</dbReference>
<comment type="caution">
    <text evidence="3">The sequence shown here is derived from an EMBL/GenBank/DDBJ whole genome shotgun (WGS) entry which is preliminary data.</text>
</comment>
<dbReference type="OrthoDB" id="4151352at2759"/>
<feature type="region of interest" description="Disordered" evidence="1">
    <location>
        <begin position="146"/>
        <end position="210"/>
    </location>
</feature>
<sequence>MPKVSRSNSPQRISPYPVSNGAPPTSLRSSSGAWAPHDDEILINARAQGLNWAPIQLQHFPTKTPNACRKRHERLMERRSAEDWDGGKLEKLAMEYMNMRKDMWTMLAAKVGEKWQVIEGKCMEKGLKNLQSAGRNALRREKMSLASVMDDSGAGEVEKTEKSVSSSAMMDDSGIVAEADMDDDRDHEFRDRSQEASPEHRRFQSTPEHP</sequence>
<feature type="compositionally biased region" description="Basic and acidic residues" evidence="1">
    <location>
        <begin position="184"/>
        <end position="210"/>
    </location>
</feature>
<dbReference type="SUPFAM" id="SSF46689">
    <property type="entry name" value="Homeodomain-like"/>
    <property type="match status" value="1"/>
</dbReference>
<dbReference type="AlphaFoldDB" id="A0A9P8I3K9"/>